<dbReference type="AlphaFoldDB" id="A0A3L8SKE0"/>
<evidence type="ECO:0000313" key="2">
    <source>
        <dbReference type="EMBL" id="RLW03593.1"/>
    </source>
</evidence>
<reference evidence="2 3" key="1">
    <citation type="journal article" date="2018" name="Proc. R. Soc. B">
        <title>A non-coding region near Follistatin controls head colour polymorphism in the Gouldian finch.</title>
        <authorList>
            <person name="Toomey M.B."/>
            <person name="Marques C.I."/>
            <person name="Andrade P."/>
            <person name="Araujo P.M."/>
            <person name="Sabatino S."/>
            <person name="Gazda M.A."/>
            <person name="Afonso S."/>
            <person name="Lopes R.J."/>
            <person name="Corbo J.C."/>
            <person name="Carneiro M."/>
        </authorList>
    </citation>
    <scope>NUCLEOTIDE SEQUENCE [LARGE SCALE GENOMIC DNA]</scope>
    <source>
        <strain evidence="2">Red01</strain>
        <tissue evidence="2">Muscle</tissue>
    </source>
</reference>
<keyword evidence="3" id="KW-1185">Reference proteome</keyword>
<feature type="region of interest" description="Disordered" evidence="1">
    <location>
        <begin position="46"/>
        <end position="74"/>
    </location>
</feature>
<gene>
    <name evidence="2" type="ORF">DV515_00006426</name>
</gene>
<sequence length="193" mass="20527">MGAVGRGARVRPAARGRAGPLAALWPGRPISLVRRPEAEVLAPPAAVPWRKDGGGHGLNGTRRGPSGERGRDLSPVLNRRAGDPKYLWQAGPQLPPGFPGAPSLLIPWDWSFSLPSRQVGLNTRRVIPPVPPCSQLPPFFPSCTLCLLLVMSAFTGGYPGVWVAPFIPLVSSCACVLPWLPPSPPGSLLMKMK</sequence>
<evidence type="ECO:0000256" key="1">
    <source>
        <dbReference type="SAM" id="MobiDB-lite"/>
    </source>
</evidence>
<proteinExistence type="predicted"/>
<dbReference type="EMBL" id="QUSF01000015">
    <property type="protein sequence ID" value="RLW03593.1"/>
    <property type="molecule type" value="Genomic_DNA"/>
</dbReference>
<accession>A0A3L8SKE0</accession>
<evidence type="ECO:0000313" key="3">
    <source>
        <dbReference type="Proteomes" id="UP000276834"/>
    </source>
</evidence>
<organism evidence="2 3">
    <name type="scientific">Chloebia gouldiae</name>
    <name type="common">Gouldian finch</name>
    <name type="synonym">Erythrura gouldiae</name>
    <dbReference type="NCBI Taxonomy" id="44316"/>
    <lineage>
        <taxon>Eukaryota</taxon>
        <taxon>Metazoa</taxon>
        <taxon>Chordata</taxon>
        <taxon>Craniata</taxon>
        <taxon>Vertebrata</taxon>
        <taxon>Euteleostomi</taxon>
        <taxon>Archelosauria</taxon>
        <taxon>Archosauria</taxon>
        <taxon>Dinosauria</taxon>
        <taxon>Saurischia</taxon>
        <taxon>Theropoda</taxon>
        <taxon>Coelurosauria</taxon>
        <taxon>Aves</taxon>
        <taxon>Neognathae</taxon>
        <taxon>Neoaves</taxon>
        <taxon>Telluraves</taxon>
        <taxon>Australaves</taxon>
        <taxon>Passeriformes</taxon>
        <taxon>Passeroidea</taxon>
        <taxon>Passeridae</taxon>
        <taxon>Chloebia</taxon>
    </lineage>
</organism>
<dbReference type="Proteomes" id="UP000276834">
    <property type="component" value="Unassembled WGS sequence"/>
</dbReference>
<comment type="caution">
    <text evidence="2">The sequence shown here is derived from an EMBL/GenBank/DDBJ whole genome shotgun (WGS) entry which is preliminary data.</text>
</comment>
<name>A0A3L8SKE0_CHLGU</name>
<protein>
    <submittedName>
        <fullName evidence="2">Uncharacterized protein</fullName>
    </submittedName>
</protein>